<evidence type="ECO:0000313" key="2">
    <source>
        <dbReference type="Proteomes" id="UP000694888"/>
    </source>
</evidence>
<feature type="chain" id="PRO_5047081298" evidence="1">
    <location>
        <begin position="23"/>
        <end position="196"/>
    </location>
</feature>
<feature type="signal peptide" evidence="1">
    <location>
        <begin position="1"/>
        <end position="22"/>
    </location>
</feature>
<evidence type="ECO:0000313" key="3">
    <source>
        <dbReference type="RefSeq" id="XP_005104280.2"/>
    </source>
</evidence>
<sequence length="196" mass="22665">MLSASQLLFATALVVCFVSAHSYCGVTPPVWRNENMTCPARAVCADVFEHVRDWYNGTRCEERRTLHNCKCQGNTVCPYNNDAHKIYASKKHTRYTCEPTCTLPYCSNVPRQLVRNRMVPPTAVTAEQNSAQFGGRTYYRIDCRCPRHHNPRQQRGRFRSVKTYSHRYDFRLHQYSTLYICDAQGSEGRLPDPCEN</sequence>
<evidence type="ECO:0000256" key="1">
    <source>
        <dbReference type="SAM" id="SignalP"/>
    </source>
</evidence>
<dbReference type="GeneID" id="101853874"/>
<organism evidence="2 3">
    <name type="scientific">Aplysia californica</name>
    <name type="common">California sea hare</name>
    <dbReference type="NCBI Taxonomy" id="6500"/>
    <lineage>
        <taxon>Eukaryota</taxon>
        <taxon>Metazoa</taxon>
        <taxon>Spiralia</taxon>
        <taxon>Lophotrochozoa</taxon>
        <taxon>Mollusca</taxon>
        <taxon>Gastropoda</taxon>
        <taxon>Heterobranchia</taxon>
        <taxon>Euthyneura</taxon>
        <taxon>Tectipleura</taxon>
        <taxon>Aplysiida</taxon>
        <taxon>Aplysioidea</taxon>
        <taxon>Aplysiidae</taxon>
        <taxon>Aplysia</taxon>
    </lineage>
</organism>
<accession>A0ABM0JY42</accession>
<proteinExistence type="predicted"/>
<name>A0ABM0JY42_APLCA</name>
<dbReference type="Proteomes" id="UP000694888">
    <property type="component" value="Unplaced"/>
</dbReference>
<reference evidence="3" key="1">
    <citation type="submission" date="2025-08" db="UniProtKB">
        <authorList>
            <consortium name="RefSeq"/>
        </authorList>
    </citation>
    <scope>IDENTIFICATION</scope>
</reference>
<protein>
    <submittedName>
        <fullName evidence="3">Uncharacterized protein LOC101853874</fullName>
    </submittedName>
</protein>
<gene>
    <name evidence="3" type="primary">LOC101853874</name>
</gene>
<keyword evidence="1" id="KW-0732">Signal</keyword>
<keyword evidence="2" id="KW-1185">Reference proteome</keyword>
<dbReference type="RefSeq" id="XP_005104280.2">
    <property type="nucleotide sequence ID" value="XM_005104223.3"/>
</dbReference>